<comment type="caution">
    <text evidence="2">The sequence shown here is derived from an EMBL/GenBank/DDBJ whole genome shotgun (WGS) entry which is preliminary data.</text>
</comment>
<evidence type="ECO:0000313" key="2">
    <source>
        <dbReference type="EMBL" id="EFX40785.1"/>
    </source>
</evidence>
<accession>E8KB32</accession>
<dbReference type="Proteomes" id="UP000010304">
    <property type="component" value="Unassembled WGS sequence"/>
</dbReference>
<dbReference type="HOGENOM" id="CLU_1170141_0_0_9"/>
<dbReference type="SUPFAM" id="SSF53474">
    <property type="entry name" value="alpha/beta-Hydrolases"/>
    <property type="match status" value="1"/>
</dbReference>
<reference evidence="2 3" key="1">
    <citation type="submission" date="2010-12" db="EMBL/GenBank/DDBJ databases">
        <authorList>
            <person name="Muzny D."/>
            <person name="Qin X."/>
            <person name="Deng J."/>
            <person name="Jiang H."/>
            <person name="Liu Y."/>
            <person name="Qu J."/>
            <person name="Song X.-Z."/>
            <person name="Zhang L."/>
            <person name="Thornton R."/>
            <person name="Coyle M."/>
            <person name="Francisco L."/>
            <person name="Jackson L."/>
            <person name="Javaid M."/>
            <person name="Korchina V."/>
            <person name="Kovar C."/>
            <person name="Mata R."/>
            <person name="Mathew T."/>
            <person name="Ngo R."/>
            <person name="Nguyen L."/>
            <person name="Nguyen N."/>
            <person name="Okwuonu G."/>
            <person name="Ongeri F."/>
            <person name="Pham C."/>
            <person name="Simmons D."/>
            <person name="Wilczek-Boney K."/>
            <person name="Hale W."/>
            <person name="Jakkamsetti A."/>
            <person name="Pham P."/>
            <person name="Ruth R."/>
            <person name="San Lucas F."/>
            <person name="Warren J."/>
            <person name="Zhang J."/>
            <person name="Zhao Z."/>
            <person name="Zhou C."/>
            <person name="Zhu D."/>
            <person name="Lee S."/>
            <person name="Bess C."/>
            <person name="Blankenburg K."/>
            <person name="Forbes L."/>
            <person name="Fu Q."/>
            <person name="Gubbala S."/>
            <person name="Hirani K."/>
            <person name="Jayaseelan J.C."/>
            <person name="Lara F."/>
            <person name="Munidasa M."/>
            <person name="Palculict T."/>
            <person name="Patil S."/>
            <person name="Pu L.-L."/>
            <person name="Saada N."/>
            <person name="Tang L."/>
            <person name="Weissenberger G."/>
            <person name="Zhu Y."/>
            <person name="Hemphill L."/>
            <person name="Shang Y."/>
            <person name="Youmans B."/>
            <person name="Ayvaz T."/>
            <person name="Ross M."/>
            <person name="Santibanez J."/>
            <person name="Aqrawi P."/>
            <person name="Gross S."/>
            <person name="Joshi V."/>
            <person name="Fowler G."/>
            <person name="Nazareth L."/>
            <person name="Reid J."/>
            <person name="Worley K."/>
            <person name="Petrosino J."/>
            <person name="Highlander S."/>
            <person name="Gibbs R."/>
        </authorList>
    </citation>
    <scope>NUCLEOTIDE SEQUENCE [LARGE SCALE GENOMIC DNA]</scope>
    <source>
        <strain evidence="2 3">ATCC 700780</strain>
    </source>
</reference>
<keyword evidence="3" id="KW-1185">Reference proteome</keyword>
<sequence length="247" mass="28982">MKQGEKMKTYFIGGLGSNEYHALDFFNELNEPVTFLNPYHSEITSKEDLIAWFSRELHNETEVCLIAHSLGADMARFLAAQCPQVAFLILLDGGYLDLDQLMSLEDELRSTDDYFKTQTFTDIEAVISEEKKGAPYWSKNLERAVRESFKWNERDQKFELALDREKVFNLLRLRRELKASDIRLVATKVLLIVPDFPKDQDWRTQALNQVPASFEMRFIEDCGHDLYTERPNELARMIHQWFEKSVR</sequence>
<evidence type="ECO:0000259" key="1">
    <source>
        <dbReference type="Pfam" id="PF12697"/>
    </source>
</evidence>
<feature type="domain" description="AB hydrolase-1" evidence="1">
    <location>
        <begin position="47"/>
        <end position="236"/>
    </location>
</feature>
<organism evidence="2 3">
    <name type="scientific">Streptococcus peroris ATCC 700780</name>
    <dbReference type="NCBI Taxonomy" id="888746"/>
    <lineage>
        <taxon>Bacteria</taxon>
        <taxon>Bacillati</taxon>
        <taxon>Bacillota</taxon>
        <taxon>Bacilli</taxon>
        <taxon>Lactobacillales</taxon>
        <taxon>Streptococcaceae</taxon>
        <taxon>Streptococcus</taxon>
    </lineage>
</organism>
<dbReference type="EMBL" id="AEVF01000008">
    <property type="protein sequence ID" value="EFX40785.1"/>
    <property type="molecule type" value="Genomic_DNA"/>
</dbReference>
<evidence type="ECO:0000313" key="3">
    <source>
        <dbReference type="Proteomes" id="UP000010304"/>
    </source>
</evidence>
<dbReference type="Gene3D" id="3.40.50.1820">
    <property type="entry name" value="alpha/beta hydrolase"/>
    <property type="match status" value="1"/>
</dbReference>
<dbReference type="InterPro" id="IPR029058">
    <property type="entry name" value="AB_hydrolase_fold"/>
</dbReference>
<gene>
    <name evidence="2" type="ORF">HMPREF9180_0764</name>
</gene>
<dbReference type="Pfam" id="PF12697">
    <property type="entry name" value="Abhydrolase_6"/>
    <property type="match status" value="1"/>
</dbReference>
<name>E8KB32_9STRE</name>
<protein>
    <recommendedName>
        <fullName evidence="1">AB hydrolase-1 domain-containing protein</fullName>
    </recommendedName>
</protein>
<dbReference type="OrthoDB" id="2232188at2"/>
<proteinExistence type="predicted"/>
<dbReference type="AlphaFoldDB" id="E8KB32"/>
<dbReference type="eggNOG" id="COG1073">
    <property type="taxonomic scope" value="Bacteria"/>
</dbReference>
<dbReference type="InterPro" id="IPR000073">
    <property type="entry name" value="AB_hydrolase_1"/>
</dbReference>